<accession>A0A6A8DH15</accession>
<evidence type="ECO:0000313" key="10">
    <source>
        <dbReference type="Proteomes" id="UP000799092"/>
    </source>
</evidence>
<gene>
    <name evidence="9" type="ORF">GH741_10655</name>
</gene>
<keyword evidence="3" id="KW-1003">Cell membrane</keyword>
<reference evidence="9" key="1">
    <citation type="submission" date="2019-11" db="EMBL/GenBank/DDBJ databases">
        <authorList>
            <person name="Li J."/>
        </authorList>
    </citation>
    <scope>NUCLEOTIDE SEQUENCE</scope>
    <source>
        <strain evidence="9">B6B</strain>
    </source>
</reference>
<organism evidence="9 10">
    <name type="scientific">Aquibacillus halophilus</name>
    <dbReference type="NCBI Taxonomy" id="930132"/>
    <lineage>
        <taxon>Bacteria</taxon>
        <taxon>Bacillati</taxon>
        <taxon>Bacillota</taxon>
        <taxon>Bacilli</taxon>
        <taxon>Bacillales</taxon>
        <taxon>Bacillaceae</taxon>
        <taxon>Aquibacillus</taxon>
    </lineage>
</organism>
<dbReference type="GO" id="GO:0005886">
    <property type="term" value="C:plasma membrane"/>
    <property type="evidence" value="ECO:0007669"/>
    <property type="project" value="UniProtKB-SubCell"/>
</dbReference>
<dbReference type="PRINTS" id="PR00812">
    <property type="entry name" value="BCTERIALGSPF"/>
</dbReference>
<proteinExistence type="inferred from homology"/>
<dbReference type="EMBL" id="WJNG01000007">
    <property type="protein sequence ID" value="MRH43139.1"/>
    <property type="molecule type" value="Genomic_DNA"/>
</dbReference>
<feature type="transmembrane region" description="Helical" evidence="7">
    <location>
        <begin position="327"/>
        <end position="351"/>
    </location>
</feature>
<protein>
    <submittedName>
        <fullName evidence="9">Chromosome partitioning protein ParA</fullName>
    </submittedName>
</protein>
<dbReference type="AlphaFoldDB" id="A0A6A8DH15"/>
<dbReference type="InterPro" id="IPR042094">
    <property type="entry name" value="T2SS_GspF_sf"/>
</dbReference>
<dbReference type="InterPro" id="IPR018076">
    <property type="entry name" value="T2SS_GspF_dom"/>
</dbReference>
<feature type="transmembrane region" description="Helical" evidence="7">
    <location>
        <begin position="164"/>
        <end position="190"/>
    </location>
</feature>
<name>A0A6A8DH15_9BACI</name>
<dbReference type="InterPro" id="IPR047692">
    <property type="entry name" value="T4P_ComGB"/>
</dbReference>
<dbReference type="OrthoDB" id="1638902at2"/>
<keyword evidence="10" id="KW-1185">Reference proteome</keyword>
<sequence>MLMDSQRRKFLTWVINKKKLSLKDQHNFLYRLSQLLNNGYTLLHALEVLNWDRRWAFYTERIYNSLIEGASIDEALNHANFNEKVVSFMYFSNSNSDLEGTLNHCCIMLKQQIDYMKKFQQTSRYPFGLLILILVLLYFVKTSVYPSFLQLFSSISNSSAITNLSISVVTILFNSLLISILIIIFTVLVWQLAKSKLETRIKIQIYNFIPIVRSFMRLNTTFLFSLHLSSLLKAGSTLKEAFQTLNSQSQLLIISYYSSLIIRDVEKGYSLSEVLSSFLLFEKELSTIFQDNINNQALEKDLSIYSGFLMDQIQDKIKTSLSLIQPIFFVLMAGLIIFIYLSLMLPMFQLIQSI</sequence>
<feature type="domain" description="Type II secretion system protein GspF" evidence="8">
    <location>
        <begin position="28"/>
        <end position="146"/>
    </location>
</feature>
<evidence type="ECO:0000256" key="5">
    <source>
        <dbReference type="ARBA" id="ARBA00022989"/>
    </source>
</evidence>
<comment type="caution">
    <text evidence="9">The sequence shown here is derived from an EMBL/GenBank/DDBJ whole genome shotgun (WGS) entry which is preliminary data.</text>
</comment>
<dbReference type="PANTHER" id="PTHR30012:SF0">
    <property type="entry name" value="TYPE II SECRETION SYSTEM PROTEIN F-RELATED"/>
    <property type="match status" value="1"/>
</dbReference>
<dbReference type="NCBIfam" id="NF041012">
    <property type="entry name" value="T4P_ComGB"/>
    <property type="match status" value="1"/>
</dbReference>
<dbReference type="PANTHER" id="PTHR30012">
    <property type="entry name" value="GENERAL SECRETION PATHWAY PROTEIN"/>
    <property type="match status" value="1"/>
</dbReference>
<comment type="subcellular location">
    <subcellularLocation>
        <location evidence="1">Cell membrane</location>
        <topology evidence="1">Multi-pass membrane protein</topology>
    </subcellularLocation>
</comment>
<evidence type="ECO:0000256" key="7">
    <source>
        <dbReference type="SAM" id="Phobius"/>
    </source>
</evidence>
<evidence type="ECO:0000256" key="6">
    <source>
        <dbReference type="ARBA" id="ARBA00023136"/>
    </source>
</evidence>
<evidence type="ECO:0000256" key="4">
    <source>
        <dbReference type="ARBA" id="ARBA00022692"/>
    </source>
</evidence>
<dbReference type="Gene3D" id="1.20.81.30">
    <property type="entry name" value="Type II secretion system (T2SS), domain F"/>
    <property type="match status" value="2"/>
</dbReference>
<keyword evidence="6 7" id="KW-0472">Membrane</keyword>
<evidence type="ECO:0000313" key="9">
    <source>
        <dbReference type="EMBL" id="MRH43139.1"/>
    </source>
</evidence>
<comment type="similarity">
    <text evidence="2">Belongs to the GSP F family.</text>
</comment>
<dbReference type="InterPro" id="IPR003004">
    <property type="entry name" value="GspF/PilC"/>
</dbReference>
<evidence type="ECO:0000259" key="8">
    <source>
        <dbReference type="Pfam" id="PF00482"/>
    </source>
</evidence>
<keyword evidence="5 7" id="KW-1133">Transmembrane helix</keyword>
<dbReference type="Pfam" id="PF00482">
    <property type="entry name" value="T2SSF"/>
    <property type="match status" value="2"/>
</dbReference>
<keyword evidence="4 7" id="KW-0812">Transmembrane</keyword>
<dbReference type="Proteomes" id="UP000799092">
    <property type="component" value="Unassembled WGS sequence"/>
</dbReference>
<evidence type="ECO:0000256" key="1">
    <source>
        <dbReference type="ARBA" id="ARBA00004651"/>
    </source>
</evidence>
<evidence type="ECO:0000256" key="2">
    <source>
        <dbReference type="ARBA" id="ARBA00005745"/>
    </source>
</evidence>
<feature type="domain" description="Type II secretion system protein GspF" evidence="8">
    <location>
        <begin position="224"/>
        <end position="346"/>
    </location>
</feature>
<feature type="transmembrane region" description="Helical" evidence="7">
    <location>
        <begin position="125"/>
        <end position="144"/>
    </location>
</feature>
<evidence type="ECO:0000256" key="3">
    <source>
        <dbReference type="ARBA" id="ARBA00022475"/>
    </source>
</evidence>